<reference evidence="2" key="1">
    <citation type="submission" date="2020-09" db="EMBL/GenBank/DDBJ databases">
        <authorList>
            <person name="Kikuchi T."/>
        </authorList>
    </citation>
    <scope>NUCLEOTIDE SEQUENCE</scope>
    <source>
        <strain evidence="2">SH1</strain>
    </source>
</reference>
<dbReference type="EMBL" id="CAJFDH010000001">
    <property type="protein sequence ID" value="CAD5207332.1"/>
    <property type="molecule type" value="Genomic_DNA"/>
</dbReference>
<name>A0A811JVS6_9BILA</name>
<dbReference type="Proteomes" id="UP000783686">
    <property type="component" value="Unassembled WGS sequence"/>
</dbReference>
<sequence>MVSCLRRNKRDFENIHEEGSVPESDRNSVSTDEKTINRNSTSDMYCFSSSTECETEREFKENTLPESVGACV</sequence>
<evidence type="ECO:0000313" key="3">
    <source>
        <dbReference type="Proteomes" id="UP000614601"/>
    </source>
</evidence>
<keyword evidence="3" id="KW-1185">Reference proteome</keyword>
<organism evidence="2 3">
    <name type="scientific">Bursaphelenchus okinawaensis</name>
    <dbReference type="NCBI Taxonomy" id="465554"/>
    <lineage>
        <taxon>Eukaryota</taxon>
        <taxon>Metazoa</taxon>
        <taxon>Ecdysozoa</taxon>
        <taxon>Nematoda</taxon>
        <taxon>Chromadorea</taxon>
        <taxon>Rhabditida</taxon>
        <taxon>Tylenchina</taxon>
        <taxon>Tylenchomorpha</taxon>
        <taxon>Aphelenchoidea</taxon>
        <taxon>Aphelenchoididae</taxon>
        <taxon>Bursaphelenchus</taxon>
    </lineage>
</organism>
<feature type="region of interest" description="Disordered" evidence="1">
    <location>
        <begin position="1"/>
        <end position="35"/>
    </location>
</feature>
<evidence type="ECO:0000313" key="2">
    <source>
        <dbReference type="EMBL" id="CAD5207332.1"/>
    </source>
</evidence>
<dbReference type="EMBL" id="CAJFCW020000001">
    <property type="protein sequence ID" value="CAG9085218.1"/>
    <property type="molecule type" value="Genomic_DNA"/>
</dbReference>
<proteinExistence type="predicted"/>
<gene>
    <name evidence="2" type="ORF">BOKJ2_LOCUS2016</name>
</gene>
<evidence type="ECO:0000256" key="1">
    <source>
        <dbReference type="SAM" id="MobiDB-lite"/>
    </source>
</evidence>
<dbReference type="AlphaFoldDB" id="A0A811JVS6"/>
<comment type="caution">
    <text evidence="2">The sequence shown here is derived from an EMBL/GenBank/DDBJ whole genome shotgun (WGS) entry which is preliminary data.</text>
</comment>
<dbReference type="Proteomes" id="UP000614601">
    <property type="component" value="Unassembled WGS sequence"/>
</dbReference>
<feature type="compositionally biased region" description="Basic and acidic residues" evidence="1">
    <location>
        <begin position="10"/>
        <end position="35"/>
    </location>
</feature>
<protein>
    <submittedName>
        <fullName evidence="2">Uncharacterized protein</fullName>
    </submittedName>
</protein>
<accession>A0A811JVS6</accession>